<organism evidence="1">
    <name type="scientific">Tetraselmis sp. GSL018</name>
    <dbReference type="NCBI Taxonomy" id="582737"/>
    <lineage>
        <taxon>Eukaryota</taxon>
        <taxon>Viridiplantae</taxon>
        <taxon>Chlorophyta</taxon>
        <taxon>core chlorophytes</taxon>
        <taxon>Chlorodendrophyceae</taxon>
        <taxon>Chlorodendrales</taxon>
        <taxon>Chlorodendraceae</taxon>
        <taxon>Tetraselmis</taxon>
    </lineage>
</organism>
<dbReference type="EMBL" id="GBEZ01023260">
    <property type="protein sequence ID" value="JAC63617.1"/>
    <property type="molecule type" value="Transcribed_RNA"/>
</dbReference>
<protein>
    <submittedName>
        <fullName evidence="1">Uncharacterized protein</fullName>
    </submittedName>
</protein>
<gene>
    <name evidence="1" type="ORF">TSPGSL018_20195</name>
</gene>
<proteinExistence type="predicted"/>
<accession>A0A061QSL7</accession>
<sequence>MRTLTPGKAWKSASWAGKLCRRTVALLLYSPTNAPVQKHAGRGVKAWRICRFCMEIVYLSFRADFGSADPCNIIFLLAWLWAVAACSPCTRTVALFLQISPSDRS</sequence>
<name>A0A061QSL7_9CHLO</name>
<dbReference type="AlphaFoldDB" id="A0A061QSL7"/>
<reference evidence="1" key="1">
    <citation type="submission" date="2014-05" db="EMBL/GenBank/DDBJ databases">
        <title>The transcriptome of the halophilic microalga Tetraselmis sp. GSL018 isolated from the Great Salt Lake, Utah.</title>
        <authorList>
            <person name="Jinkerson R.E."/>
            <person name="D'Adamo S."/>
            <person name="Posewitz M.C."/>
        </authorList>
    </citation>
    <scope>NUCLEOTIDE SEQUENCE</scope>
    <source>
        <strain evidence="1">GSL018</strain>
    </source>
</reference>
<evidence type="ECO:0000313" key="1">
    <source>
        <dbReference type="EMBL" id="JAC63617.1"/>
    </source>
</evidence>